<dbReference type="Pfam" id="PF13530">
    <property type="entry name" value="SCP2_2"/>
    <property type="match status" value="1"/>
</dbReference>
<dbReference type="Pfam" id="PF13527">
    <property type="entry name" value="Acetyltransf_9"/>
    <property type="match status" value="1"/>
</dbReference>
<gene>
    <name evidence="6" type="ORF">VXC91_11045</name>
</gene>
<dbReference type="Pfam" id="PF17668">
    <property type="entry name" value="Acetyltransf_17"/>
    <property type="match status" value="1"/>
</dbReference>
<dbReference type="InterPro" id="IPR036527">
    <property type="entry name" value="SCP2_sterol-bd_dom_sf"/>
</dbReference>
<evidence type="ECO:0000313" key="6">
    <source>
        <dbReference type="EMBL" id="MED7822496.1"/>
    </source>
</evidence>
<dbReference type="HAMAP" id="MF_01812">
    <property type="entry name" value="Eis"/>
    <property type="match status" value="1"/>
</dbReference>
<sequence length="428" mass="47145">MTRRAEDIEVRPITEPEIREWNRALNTGFLRPPDLSDHDVADLGTYLIPSRTLAAFDPHSPLRSSGGAPVVATFRSFPQELTAVGGAPVPADAITNVSVTATHRRRGILSRMMALDLAAAKERGDVVATLIAAEYPIYGRYGFGPATHSAEWTIDVPRTGLDRHRPTPDDGGRIDLVDGSDVRKLGPELHERLRRTRPGVINRSERWWQVTTGAIRLDARPWTQPFLAVYRSPSGEVEGLAAYVCDDHWGDDKRPLNTASVKNLITTSPAAERALWHYLCSIDWVTTVKSGRRAPDDLLPHLLPDPRAARLTTYADWLWVRILDVVRALEARTYGGSGTLVLEVVDEAGLTGGRYRLEAGPDGAKCAPTDLEPQLILPVAELATLWLGDESAVRLAALGRVREQQEGAAHVADALLRTSRRPWCPDIF</sequence>
<dbReference type="Proteomes" id="UP001333996">
    <property type="component" value="Unassembled WGS sequence"/>
</dbReference>
<dbReference type="InterPro" id="IPR041380">
    <property type="entry name" value="Acetyltransf_17"/>
</dbReference>
<dbReference type="InterPro" id="IPR022902">
    <property type="entry name" value="NAcTrfase_Eis"/>
</dbReference>
<dbReference type="InterPro" id="IPR051554">
    <property type="entry name" value="Acetyltransferase_Eis"/>
</dbReference>
<dbReference type="SUPFAM" id="SSF55718">
    <property type="entry name" value="SCP-like"/>
    <property type="match status" value="1"/>
</dbReference>
<dbReference type="PANTHER" id="PTHR37817:SF1">
    <property type="entry name" value="N-ACETYLTRANSFERASE EIS"/>
    <property type="match status" value="1"/>
</dbReference>
<dbReference type="NCBIfam" id="NF002367">
    <property type="entry name" value="PRK01346.1-4"/>
    <property type="match status" value="1"/>
</dbReference>
<organism evidence="6 7">
    <name type="scientific">Streptomyces chiangmaiensis</name>
    <dbReference type="NCBI Taxonomy" id="766497"/>
    <lineage>
        <taxon>Bacteria</taxon>
        <taxon>Bacillati</taxon>
        <taxon>Actinomycetota</taxon>
        <taxon>Actinomycetes</taxon>
        <taxon>Kitasatosporales</taxon>
        <taxon>Streptomycetaceae</taxon>
        <taxon>Streptomyces</taxon>
    </lineage>
</organism>
<evidence type="ECO:0000259" key="5">
    <source>
        <dbReference type="Pfam" id="PF17668"/>
    </source>
</evidence>
<feature type="active site" description="Proton donor" evidence="3">
    <location>
        <position position="138"/>
    </location>
</feature>
<reference evidence="6" key="1">
    <citation type="submission" date="2024-01" db="EMBL/GenBank/DDBJ databases">
        <title>First draft genome sequence data of TA4-1, the type strain of Gram-positive actinobacterium Streptomyces chiangmaiensis.</title>
        <authorList>
            <person name="Yasawong M."/>
            <person name="Nantapong N."/>
        </authorList>
    </citation>
    <scope>NUCLEOTIDE SEQUENCE</scope>
    <source>
        <strain evidence="6">TA4-1</strain>
    </source>
</reference>
<dbReference type="Gene3D" id="3.30.1050.10">
    <property type="entry name" value="SCP2 sterol-binding domain"/>
    <property type="match status" value="1"/>
</dbReference>
<feature type="binding site" evidence="3">
    <location>
        <begin position="97"/>
        <end position="99"/>
    </location>
    <ligand>
        <name>acetyl-CoA</name>
        <dbReference type="ChEBI" id="CHEBI:57288"/>
    </ligand>
</feature>
<comment type="caution">
    <text evidence="3">Lacks conserved residue(s) required for the propagation of feature annotation.</text>
</comment>
<feature type="binding site" evidence="3">
    <location>
        <begin position="105"/>
        <end position="110"/>
    </location>
    <ligand>
        <name>acetyl-CoA</name>
        <dbReference type="ChEBI" id="CHEBI:57288"/>
    </ligand>
</feature>
<dbReference type="PANTHER" id="PTHR37817">
    <property type="entry name" value="N-ACETYLTRANSFERASE EIS"/>
    <property type="match status" value="1"/>
</dbReference>
<feature type="domain" description="Enhanced intracellular survival protein" evidence="4">
    <location>
        <begin position="325"/>
        <end position="425"/>
    </location>
</feature>
<evidence type="ECO:0000313" key="7">
    <source>
        <dbReference type="Proteomes" id="UP001333996"/>
    </source>
</evidence>
<accession>A0ABU7FEU6</accession>
<proteinExistence type="inferred from homology"/>
<keyword evidence="1 3" id="KW-0808">Transferase</keyword>
<dbReference type="InterPro" id="IPR016181">
    <property type="entry name" value="Acyl_CoA_acyltransferase"/>
</dbReference>
<name>A0ABU7FEU6_9ACTN</name>
<protein>
    <submittedName>
        <fullName evidence="6">GNAT family N-acetyltransferase</fullName>
    </submittedName>
</protein>
<keyword evidence="2 3" id="KW-0012">Acyltransferase</keyword>
<dbReference type="RefSeq" id="WP_329506930.1">
    <property type="nucleotide sequence ID" value="NZ_BAAAYZ010000207.1"/>
</dbReference>
<comment type="similarity">
    <text evidence="3">Belongs to the acetyltransferase Eis family.</text>
</comment>
<comment type="subunit">
    <text evidence="3">Homohexamer; trimer of dimers.</text>
</comment>
<dbReference type="Gene3D" id="3.40.630.30">
    <property type="match status" value="2"/>
</dbReference>
<evidence type="ECO:0000256" key="2">
    <source>
        <dbReference type="ARBA" id="ARBA00023315"/>
    </source>
</evidence>
<feature type="domain" description="Eis-like acetyltransferase" evidence="5">
    <location>
        <begin position="199"/>
        <end position="322"/>
    </location>
</feature>
<comment type="caution">
    <text evidence="6">The sequence shown here is derived from an EMBL/GenBank/DDBJ whole genome shotgun (WGS) entry which is preliminary data.</text>
</comment>
<dbReference type="InterPro" id="IPR025559">
    <property type="entry name" value="Eis_dom"/>
</dbReference>
<evidence type="ECO:0000259" key="4">
    <source>
        <dbReference type="Pfam" id="PF13530"/>
    </source>
</evidence>
<dbReference type="EMBL" id="JAYWVC010000025">
    <property type="protein sequence ID" value="MED7822496.1"/>
    <property type="molecule type" value="Genomic_DNA"/>
</dbReference>
<feature type="active site" description="Proton acceptor; via carboxylate" evidence="3">
    <location>
        <position position="428"/>
    </location>
</feature>
<keyword evidence="7" id="KW-1185">Reference proteome</keyword>
<dbReference type="SUPFAM" id="SSF55729">
    <property type="entry name" value="Acyl-CoA N-acyltransferases (Nat)"/>
    <property type="match status" value="1"/>
</dbReference>
<evidence type="ECO:0000256" key="3">
    <source>
        <dbReference type="HAMAP-Rule" id="MF_01812"/>
    </source>
</evidence>
<evidence type="ECO:0000256" key="1">
    <source>
        <dbReference type="ARBA" id="ARBA00022679"/>
    </source>
</evidence>